<feature type="compositionally biased region" description="Basic and acidic residues" evidence="2">
    <location>
        <begin position="119"/>
        <end position="130"/>
    </location>
</feature>
<evidence type="ECO:0008006" key="5">
    <source>
        <dbReference type="Google" id="ProtNLM"/>
    </source>
</evidence>
<accession>A0A8I6RF11</accession>
<feature type="coiled-coil region" evidence="1">
    <location>
        <begin position="74"/>
        <end position="101"/>
    </location>
</feature>
<proteinExistence type="predicted"/>
<evidence type="ECO:0000313" key="3">
    <source>
        <dbReference type="EnsemblMetazoa" id="XP_014244689.1"/>
    </source>
</evidence>
<dbReference type="AlphaFoldDB" id="A0A8I6RF11"/>
<feature type="region of interest" description="Disordered" evidence="2">
    <location>
        <begin position="111"/>
        <end position="141"/>
    </location>
</feature>
<keyword evidence="4" id="KW-1185">Reference proteome</keyword>
<dbReference type="EnsemblMetazoa" id="XM_014389203.2">
    <property type="protein sequence ID" value="XP_014244689.1"/>
    <property type="gene ID" value="LOC106663945"/>
</dbReference>
<evidence type="ECO:0000256" key="2">
    <source>
        <dbReference type="SAM" id="MobiDB-lite"/>
    </source>
</evidence>
<reference evidence="3" key="1">
    <citation type="submission" date="2022-01" db="UniProtKB">
        <authorList>
            <consortium name="EnsemblMetazoa"/>
        </authorList>
    </citation>
    <scope>IDENTIFICATION</scope>
</reference>
<organism evidence="3 4">
    <name type="scientific">Cimex lectularius</name>
    <name type="common">Bed bug</name>
    <name type="synonym">Acanthia lectularia</name>
    <dbReference type="NCBI Taxonomy" id="79782"/>
    <lineage>
        <taxon>Eukaryota</taxon>
        <taxon>Metazoa</taxon>
        <taxon>Ecdysozoa</taxon>
        <taxon>Arthropoda</taxon>
        <taxon>Hexapoda</taxon>
        <taxon>Insecta</taxon>
        <taxon>Pterygota</taxon>
        <taxon>Neoptera</taxon>
        <taxon>Paraneoptera</taxon>
        <taxon>Hemiptera</taxon>
        <taxon>Heteroptera</taxon>
        <taxon>Panheteroptera</taxon>
        <taxon>Cimicomorpha</taxon>
        <taxon>Cimicidae</taxon>
        <taxon>Cimex</taxon>
    </lineage>
</organism>
<keyword evidence="1" id="KW-0175">Coiled coil</keyword>
<dbReference type="GeneID" id="106663945"/>
<dbReference type="Proteomes" id="UP000494040">
    <property type="component" value="Unassembled WGS sequence"/>
</dbReference>
<dbReference type="RefSeq" id="XP_014244689.1">
    <property type="nucleotide sequence ID" value="XM_014389203.2"/>
</dbReference>
<name>A0A8I6RF11_CIMLE</name>
<evidence type="ECO:0000313" key="4">
    <source>
        <dbReference type="Proteomes" id="UP000494040"/>
    </source>
</evidence>
<feature type="coiled-coil region" evidence="1">
    <location>
        <begin position="162"/>
        <end position="207"/>
    </location>
</feature>
<evidence type="ECO:0000256" key="1">
    <source>
        <dbReference type="SAM" id="Coils"/>
    </source>
</evidence>
<sequence length="348" mass="42150">MDNAQRKEYIDMKLSKLISAIRDNRKASCNNKFWSQNLIEDDAFKHSPQYKFTSNYEHRFLAQKEIIKCQKGTISMQEKMIEQMQNEIQRQKNELAYLKNNETGKKPISKFKAAPAHPADAKVDSIEKTNSRNSTPAKFPDVLKGMNQRHEERRQRWNVIKEQKALKEKQRIEEAAQKQLENKKLIAEQKRQKFKAVARRMREIEEQKKHDKLLKEWALKFYDKFSLMIYFAIWWIESRETKARLLTATYAYTQQMQCYDESAIRIYEKELMASAFRRWHIYCLKSQIAQEEKYQAARAIYLRSMYKHYFQMWRELPKLNYEKIEQEKRIRDWESSVQKIIPDFQIQE</sequence>
<dbReference type="OrthoDB" id="6631196at2759"/>
<protein>
    <recommendedName>
        <fullName evidence="5">Coiled-coil domain-containing protein</fullName>
    </recommendedName>
</protein>